<dbReference type="InterPro" id="IPR059157">
    <property type="entry name" value="WDR36-Utp21_N"/>
</dbReference>
<keyword evidence="2" id="KW-0677">Repeat</keyword>
<dbReference type="CDD" id="cd00200">
    <property type="entry name" value="WD40"/>
    <property type="match status" value="1"/>
</dbReference>
<dbReference type="VEuPathDB" id="FungiDB:CAGL0M09845g"/>
<dbReference type="Pfam" id="PF04192">
    <property type="entry name" value="Utp21"/>
    <property type="match status" value="1"/>
</dbReference>
<dbReference type="Pfam" id="PF25171">
    <property type="entry name" value="Beta-prop_WDR36-Utp21_1st"/>
    <property type="match status" value="1"/>
</dbReference>
<dbReference type="AlphaFoldDB" id="A0A0W0DQA5"/>
<feature type="repeat" description="WD" evidence="3">
    <location>
        <begin position="579"/>
        <end position="620"/>
    </location>
</feature>
<dbReference type="Pfam" id="PF25168">
    <property type="entry name" value="Beta-prop_WDR36-Utp21_2nd"/>
    <property type="match status" value="1"/>
</dbReference>
<dbReference type="VEuPathDB" id="FungiDB:B1J91_M09845g"/>
<keyword evidence="1 3" id="KW-0853">WD repeat</keyword>
<dbReference type="PROSITE" id="PS50082">
    <property type="entry name" value="WD_REPEATS_2"/>
    <property type="match status" value="1"/>
</dbReference>
<dbReference type="PROSITE" id="PS00678">
    <property type="entry name" value="WD_REPEATS_1"/>
    <property type="match status" value="1"/>
</dbReference>
<dbReference type="SUPFAM" id="SSF50998">
    <property type="entry name" value="Quinoprotein alcohol dehydrogenase-like"/>
    <property type="match status" value="1"/>
</dbReference>
<reference evidence="6 7" key="1">
    <citation type="submission" date="2015-10" db="EMBL/GenBank/DDBJ databases">
        <title>Draft genomes sequences of Candida glabrata isolates 1A, 1B, 2A, 2B, 3A and 3B.</title>
        <authorList>
            <person name="Haavelsrud O.E."/>
            <person name="Gaustad P."/>
        </authorList>
    </citation>
    <scope>NUCLEOTIDE SEQUENCE [LARGE SCALE GENOMIC DNA]</scope>
    <source>
        <strain evidence="6">910700640</strain>
    </source>
</reference>
<dbReference type="Gene3D" id="2.130.10.10">
    <property type="entry name" value="YVTN repeat-like/Quinoprotein amine dehydrogenase"/>
    <property type="match status" value="2"/>
</dbReference>
<evidence type="ECO:0000313" key="7">
    <source>
        <dbReference type="Proteomes" id="UP000054886"/>
    </source>
</evidence>
<dbReference type="PANTHER" id="PTHR22840:SF12">
    <property type="entry name" value="WD REPEAT-CONTAINING PROTEIN 36"/>
    <property type="match status" value="1"/>
</dbReference>
<dbReference type="InterPro" id="IPR015943">
    <property type="entry name" value="WD40/YVTN_repeat-like_dom_sf"/>
</dbReference>
<dbReference type="InterPro" id="IPR019775">
    <property type="entry name" value="WD40_repeat_CS"/>
</dbReference>
<dbReference type="VEuPathDB" id="FungiDB:GVI51_M09823"/>
<evidence type="ECO:0000256" key="2">
    <source>
        <dbReference type="ARBA" id="ARBA00022737"/>
    </source>
</evidence>
<comment type="caution">
    <text evidence="6">The sequence shown here is derived from an EMBL/GenBank/DDBJ whole genome shotgun (WGS) entry which is preliminary data.</text>
</comment>
<dbReference type="PANTHER" id="PTHR22840">
    <property type="entry name" value="WD REPEAT-CONTAINING PROTEIN 36"/>
    <property type="match status" value="1"/>
</dbReference>
<dbReference type="VEuPathDB" id="FungiDB:GWK60_M09801"/>
<dbReference type="FunFam" id="2.130.10.10:FF:000710">
    <property type="entry name" value="U3 snoRNP protein"/>
    <property type="match status" value="1"/>
</dbReference>
<feature type="domain" description="WDR36/Utp21 C-terminal" evidence="4">
    <location>
        <begin position="711"/>
        <end position="933"/>
    </location>
</feature>
<dbReference type="SMART" id="SM00320">
    <property type="entry name" value="WD40"/>
    <property type="match status" value="9"/>
</dbReference>
<dbReference type="GO" id="GO:0006364">
    <property type="term" value="P:rRNA processing"/>
    <property type="evidence" value="ECO:0007669"/>
    <property type="project" value="EnsemblFungi"/>
</dbReference>
<dbReference type="FunFam" id="2.130.10.10:FF:000410">
    <property type="entry name" value="U3 small nucleolar RNA-associated protein 21"/>
    <property type="match status" value="1"/>
</dbReference>
<dbReference type="InterPro" id="IPR007319">
    <property type="entry name" value="WDR36/Utp21_C"/>
</dbReference>
<evidence type="ECO:0000313" key="6">
    <source>
        <dbReference type="EMBL" id="KTB01959.1"/>
    </source>
</evidence>
<name>A0A0W0DQA5_CANGB</name>
<dbReference type="PROSITE" id="PS50294">
    <property type="entry name" value="WD_REPEATS_REGION"/>
    <property type="match status" value="1"/>
</dbReference>
<dbReference type="EMBL" id="LLZZ01000128">
    <property type="protein sequence ID" value="KTB01959.1"/>
    <property type="molecule type" value="Genomic_DNA"/>
</dbReference>
<dbReference type="GO" id="GO:0032040">
    <property type="term" value="C:small-subunit processome"/>
    <property type="evidence" value="ECO:0007669"/>
    <property type="project" value="EnsemblFungi"/>
</dbReference>
<sequence>MSEVAKRRKLTSTKRYASKIFSPFRVIGNVSNGTPFAVGSLGSTFYIVTSVGKSFQIYDANNLHLLFISDRETDEEISCLEAHFHYVYAGYGGKVGIYKRGILEHTIEVGNGCKVTKLCVFGDYLCVSTDNNEVHIFKKENSTTDKYATKFYTKFEIPELVGGDIVSVLHMPTYLNKIVVVTKINVLLYNVRSGKLLYSSPDFPDQLTVGEAAPALDIIALGTISGEVILFNLRLGRKVRTIKVPNMRISSISFRTDGSSHICVGSSKGDILFYDLNRRARIHLLKNVHSEEFGGVTKASFLNGQPIIVTSGGDNSLKEYVFDPSLSQSDEDMVVQPPRFLRSRGGHSQPATSIAFADDESHFILSASRDKSVWAFSLRKDAQSQELSQRLHKKNDGNRVAGSTMREKFPEVSSIAIENARIGEWENILTAHNESKAARTWDMRSKRVGRWTFETIDDGMVKSVAISQCGNFGFVGSSNGGIGVYNMQSGMLRKKYRLHKRAVTGVAVDGMNRKMVSCGLDGIIGFYDFNESKYLGKLQMDAPITSMVYHRSSDLCAFALDDLSIVVVDTVTQKVVRQLWGHGNRITAFDFSPDGRWLVSASLDSTIRTWDLPTGSCIDGVKIESVATNLKFSPNGDMLATTHVIGNGIFIWTNRAQFKQISTKAIDEDAFQKIMLPNASVSGNSQFLEGAFQDDGDDHEPLDINNYQSVEQVNSELVTLSLGPRNKMNTILHLDVIKKRSKPKEAPKKPEKAPFFLQLAGDKVGDEASGREGISFETPEEIRAREEKQKQSEEAQAELTKFKPGTNRGFQSKFTKLLLHGNKQNQYEEFLEYLVSMSPATLDLEIRSLNSFEPFEEIIAFISALTAGLKTNKNYELYEAIMNLLFKAHGDVIHANNTNCDLQDALSQWETVHGTEQKMDELVKFCSSVLDFVSRS</sequence>
<evidence type="ECO:0000259" key="4">
    <source>
        <dbReference type="Pfam" id="PF04192"/>
    </source>
</evidence>
<accession>A0A0W0DQA5</accession>
<gene>
    <name evidence="6" type="ORF">AO440_004277</name>
</gene>
<dbReference type="InterPro" id="IPR011047">
    <property type="entry name" value="Quinoprotein_ADH-like_sf"/>
</dbReference>
<protein>
    <submittedName>
        <fullName evidence="6">U3 small nucleolar RNA-associated protein 21</fullName>
    </submittedName>
</protein>
<evidence type="ECO:0000256" key="3">
    <source>
        <dbReference type="PROSITE-ProRule" id="PRU00221"/>
    </source>
</evidence>
<dbReference type="InterPro" id="IPR001680">
    <property type="entry name" value="WD40_rpt"/>
</dbReference>
<evidence type="ECO:0000259" key="5">
    <source>
        <dbReference type="Pfam" id="PF25171"/>
    </source>
</evidence>
<dbReference type="Proteomes" id="UP000054886">
    <property type="component" value="Unassembled WGS sequence"/>
</dbReference>
<dbReference type="GO" id="GO:0034388">
    <property type="term" value="C:Pwp2p-containing subcomplex of 90S preribosome"/>
    <property type="evidence" value="ECO:0007669"/>
    <property type="project" value="EnsemblFungi"/>
</dbReference>
<evidence type="ECO:0000256" key="1">
    <source>
        <dbReference type="ARBA" id="ARBA00022574"/>
    </source>
</evidence>
<proteinExistence type="predicted"/>
<feature type="domain" description="WDR36/Utp21 N-terminal" evidence="5">
    <location>
        <begin position="47"/>
        <end position="323"/>
    </location>
</feature>
<organism evidence="6 7">
    <name type="scientific">Candida glabrata</name>
    <name type="common">Yeast</name>
    <name type="synonym">Torulopsis glabrata</name>
    <dbReference type="NCBI Taxonomy" id="5478"/>
    <lineage>
        <taxon>Eukaryota</taxon>
        <taxon>Fungi</taxon>
        <taxon>Dikarya</taxon>
        <taxon>Ascomycota</taxon>
        <taxon>Saccharomycotina</taxon>
        <taxon>Saccharomycetes</taxon>
        <taxon>Saccharomycetales</taxon>
        <taxon>Saccharomycetaceae</taxon>
        <taxon>Nakaseomyces</taxon>
    </lineage>
</organism>